<gene>
    <name evidence="1" type="ORF">IHE45_04G176600</name>
</gene>
<dbReference type="EC" id="3.2.1.14" evidence="1"/>
<name>A0ACB7WIG4_DIOAL</name>
<keyword evidence="1" id="KW-0326">Glycosidase</keyword>
<protein>
    <submittedName>
        <fullName evidence="1">Chitinase protein</fullName>
        <ecNumber evidence="1">3.2.1.14</ecNumber>
    </submittedName>
</protein>
<dbReference type="Proteomes" id="UP000827976">
    <property type="component" value="Chromosome 4"/>
</dbReference>
<proteinExistence type="predicted"/>
<evidence type="ECO:0000313" key="2">
    <source>
        <dbReference type="Proteomes" id="UP000827976"/>
    </source>
</evidence>
<keyword evidence="2" id="KW-1185">Reference proteome</keyword>
<dbReference type="EMBL" id="CM037014">
    <property type="protein sequence ID" value="KAH7687603.1"/>
    <property type="molecule type" value="Genomic_DNA"/>
</dbReference>
<keyword evidence="1" id="KW-0378">Hydrolase</keyword>
<sequence>MASWFFFFFFFFFCISSFTSSHARDGSIAIYWGQDEKEGTLAQTCSTGNYAFINIGFLNKFGNGRKPNLDLAGHCNTDDSNGCTSLNKDIKSCQAKGIKVILSIGGALGDYSLSSKEDARQVALYIFNNFLSGKSSSERPFGDAVLDGVDFDIELGDGDHYDDLARFLSSFGSSKGNKSKIILTAAPQCPFPDKFVGKALSAGTLQFDNVWVQFYNNPQCQFKSGGDDKGFGDAWEQWTSEINAKKIFLGLPASQEAAGSGFVEVEELTSEVLPLIKKSGKYGGVMLWSKFYDDQTGYSSAIKEDV</sequence>
<comment type="caution">
    <text evidence="1">The sequence shown here is derived from an EMBL/GenBank/DDBJ whole genome shotgun (WGS) entry which is preliminary data.</text>
</comment>
<reference evidence="2" key="1">
    <citation type="journal article" date="2022" name="Nat. Commun.">
        <title>Chromosome evolution and the genetic basis of agronomically important traits in greater yam.</title>
        <authorList>
            <person name="Bredeson J.V."/>
            <person name="Lyons J.B."/>
            <person name="Oniyinde I.O."/>
            <person name="Okereke N.R."/>
            <person name="Kolade O."/>
            <person name="Nnabue I."/>
            <person name="Nwadili C.O."/>
            <person name="Hribova E."/>
            <person name="Parker M."/>
            <person name="Nwogha J."/>
            <person name="Shu S."/>
            <person name="Carlson J."/>
            <person name="Kariba R."/>
            <person name="Muthemba S."/>
            <person name="Knop K."/>
            <person name="Barton G.J."/>
            <person name="Sherwood A.V."/>
            <person name="Lopez-Montes A."/>
            <person name="Asiedu R."/>
            <person name="Jamnadass R."/>
            <person name="Muchugi A."/>
            <person name="Goodstein D."/>
            <person name="Egesi C.N."/>
            <person name="Featherston J."/>
            <person name="Asfaw A."/>
            <person name="Simpson G.G."/>
            <person name="Dolezel J."/>
            <person name="Hendre P.S."/>
            <person name="Van Deynze A."/>
            <person name="Kumar P.L."/>
            <person name="Obidiegwu J.E."/>
            <person name="Bhattacharjee R."/>
            <person name="Rokhsar D.S."/>
        </authorList>
    </citation>
    <scope>NUCLEOTIDE SEQUENCE [LARGE SCALE GENOMIC DNA]</scope>
    <source>
        <strain evidence="2">cv. TDa95/00328</strain>
    </source>
</reference>
<evidence type="ECO:0000313" key="1">
    <source>
        <dbReference type="EMBL" id="KAH7687603.1"/>
    </source>
</evidence>
<organism evidence="1 2">
    <name type="scientific">Dioscorea alata</name>
    <name type="common">Purple yam</name>
    <dbReference type="NCBI Taxonomy" id="55571"/>
    <lineage>
        <taxon>Eukaryota</taxon>
        <taxon>Viridiplantae</taxon>
        <taxon>Streptophyta</taxon>
        <taxon>Embryophyta</taxon>
        <taxon>Tracheophyta</taxon>
        <taxon>Spermatophyta</taxon>
        <taxon>Magnoliopsida</taxon>
        <taxon>Liliopsida</taxon>
        <taxon>Dioscoreales</taxon>
        <taxon>Dioscoreaceae</taxon>
        <taxon>Dioscorea</taxon>
    </lineage>
</organism>
<accession>A0ACB7WIG4</accession>